<dbReference type="PANTHER" id="PTHR11360:SF284">
    <property type="entry name" value="EG:103B4.3 PROTEIN-RELATED"/>
    <property type="match status" value="1"/>
</dbReference>
<dbReference type="GO" id="GO:0016020">
    <property type="term" value="C:membrane"/>
    <property type="evidence" value="ECO:0007669"/>
    <property type="project" value="UniProtKB-SubCell"/>
</dbReference>
<evidence type="ECO:0000256" key="2">
    <source>
        <dbReference type="ARBA" id="ARBA00006727"/>
    </source>
</evidence>
<dbReference type="Gene3D" id="1.20.1250.20">
    <property type="entry name" value="MFS general substrate transporter like domains"/>
    <property type="match status" value="2"/>
</dbReference>
<comment type="similarity">
    <text evidence="2">Belongs to the major facilitator superfamily. Monocarboxylate porter (TC 2.A.1.13) family.</text>
</comment>
<dbReference type="InterPro" id="IPR050327">
    <property type="entry name" value="Proton-linked_MCT"/>
</dbReference>
<dbReference type="PANTHER" id="PTHR11360">
    <property type="entry name" value="MONOCARBOXYLATE TRANSPORTER"/>
    <property type="match status" value="1"/>
</dbReference>
<comment type="caution">
    <text evidence="5">The sequence shown here is derived from an EMBL/GenBank/DDBJ whole genome shotgun (WGS) entry which is preliminary data.</text>
</comment>
<feature type="transmembrane region" description="Helical" evidence="3">
    <location>
        <begin position="66"/>
        <end position="87"/>
    </location>
</feature>
<feature type="transmembrane region" description="Helical" evidence="3">
    <location>
        <begin position="40"/>
        <end position="59"/>
    </location>
</feature>
<dbReference type="STRING" id="135208.A0A4Z0A758"/>
<feature type="transmembrane region" description="Helical" evidence="3">
    <location>
        <begin position="241"/>
        <end position="260"/>
    </location>
</feature>
<dbReference type="InterPro" id="IPR020846">
    <property type="entry name" value="MFS_dom"/>
</dbReference>
<dbReference type="EMBL" id="SFCI01000142">
    <property type="protein sequence ID" value="TFY82101.1"/>
    <property type="molecule type" value="Genomic_DNA"/>
</dbReference>
<dbReference type="OrthoDB" id="6499973at2759"/>
<dbReference type="GO" id="GO:0022857">
    <property type="term" value="F:transmembrane transporter activity"/>
    <property type="evidence" value="ECO:0007669"/>
    <property type="project" value="InterPro"/>
</dbReference>
<feature type="transmembrane region" description="Helical" evidence="3">
    <location>
        <begin position="267"/>
        <end position="288"/>
    </location>
</feature>
<feature type="transmembrane region" description="Helical" evidence="3">
    <location>
        <begin position="169"/>
        <end position="186"/>
    </location>
</feature>
<dbReference type="Proteomes" id="UP000298061">
    <property type="component" value="Unassembled WGS sequence"/>
</dbReference>
<dbReference type="InterPro" id="IPR036259">
    <property type="entry name" value="MFS_trans_sf"/>
</dbReference>
<evidence type="ECO:0000313" key="6">
    <source>
        <dbReference type="Proteomes" id="UP000298061"/>
    </source>
</evidence>
<evidence type="ECO:0000259" key="4">
    <source>
        <dbReference type="PROSITE" id="PS50850"/>
    </source>
</evidence>
<dbReference type="Pfam" id="PF07690">
    <property type="entry name" value="MFS_1"/>
    <property type="match status" value="1"/>
</dbReference>
<accession>A0A4Z0A758</accession>
<proteinExistence type="inferred from homology"/>
<feature type="transmembrane region" description="Helical" evidence="3">
    <location>
        <begin position="93"/>
        <end position="116"/>
    </location>
</feature>
<evidence type="ECO:0000256" key="3">
    <source>
        <dbReference type="SAM" id="Phobius"/>
    </source>
</evidence>
<protein>
    <recommendedName>
        <fullName evidence="4">Major facilitator superfamily (MFS) profile domain-containing protein</fullName>
    </recommendedName>
</protein>
<gene>
    <name evidence="5" type="ORF">EWM64_g1912</name>
</gene>
<keyword evidence="6" id="KW-1185">Reference proteome</keyword>
<feature type="domain" description="Major facilitator superfamily (MFS) profile" evidence="4">
    <location>
        <begin position="206"/>
        <end position="395"/>
    </location>
</feature>
<keyword evidence="3" id="KW-0472">Membrane</keyword>
<feature type="transmembrane region" description="Helical" evidence="3">
    <location>
        <begin position="334"/>
        <end position="354"/>
    </location>
</feature>
<feature type="transmembrane region" description="Helical" evidence="3">
    <location>
        <begin position="294"/>
        <end position="322"/>
    </location>
</feature>
<dbReference type="InterPro" id="IPR011701">
    <property type="entry name" value="MFS"/>
</dbReference>
<keyword evidence="3" id="KW-1133">Transmembrane helix</keyword>
<dbReference type="SUPFAM" id="SSF103473">
    <property type="entry name" value="MFS general substrate transporter"/>
    <property type="match status" value="1"/>
</dbReference>
<evidence type="ECO:0000313" key="5">
    <source>
        <dbReference type="EMBL" id="TFY82101.1"/>
    </source>
</evidence>
<comment type="subcellular location">
    <subcellularLocation>
        <location evidence="1">Membrane</location>
        <topology evidence="1">Multi-pass membrane protein</topology>
    </subcellularLocation>
</comment>
<dbReference type="AlphaFoldDB" id="A0A4Z0A758"/>
<keyword evidence="3" id="KW-0812">Transmembrane</keyword>
<feature type="transmembrane region" description="Helical" evidence="3">
    <location>
        <begin position="360"/>
        <end position="380"/>
    </location>
</feature>
<feature type="transmembrane region" description="Helical" evidence="3">
    <location>
        <begin position="128"/>
        <end position="149"/>
    </location>
</feature>
<reference evidence="5 6" key="1">
    <citation type="submission" date="2019-02" db="EMBL/GenBank/DDBJ databases">
        <title>Genome sequencing of the rare red list fungi Hericium alpestre (H. flagellum).</title>
        <authorList>
            <person name="Buettner E."/>
            <person name="Kellner H."/>
        </authorList>
    </citation>
    <scope>NUCLEOTIDE SEQUENCE [LARGE SCALE GENOMIC DNA]</scope>
    <source>
        <strain evidence="5 6">DSM 108284</strain>
    </source>
</reference>
<organism evidence="5 6">
    <name type="scientific">Hericium alpestre</name>
    <dbReference type="NCBI Taxonomy" id="135208"/>
    <lineage>
        <taxon>Eukaryota</taxon>
        <taxon>Fungi</taxon>
        <taxon>Dikarya</taxon>
        <taxon>Basidiomycota</taxon>
        <taxon>Agaricomycotina</taxon>
        <taxon>Agaricomycetes</taxon>
        <taxon>Russulales</taxon>
        <taxon>Hericiaceae</taxon>
        <taxon>Hericium</taxon>
    </lineage>
</organism>
<sequence>MPVPSSWLVQFCTYGYISAFGVYQDFYTREFLSNYTASDVSWIGSFQLAMQYFPAVFVGRAFDAGYFHYTSIAGTILYVFSMMMLSLAQRGHYYQVFLSQGVGMGLAQGILFLPSLTIISHHFKRRRALATGIAGTGASAGGIVFPILLNRLFAGRIGFANGVRASGGIVGALLVLANLLMCTRMPPKAARGCSRREFVGAVVDAPYLASLAGAFFTTLGLFFPPFYMQLWSIEHGINTQLAFYTVAILNAGSVAGRLLPTFLADHLGVYNMIVPAIFASSVLLWAVFAAKSSAAVIVISVLFGFSSGAYTSLIPALLATLARNVAELGLRMGFAFSVVGVAMLVGTPIDGALLGKNFTWWRPIVFSAVCVLAGSVLMTVSRTMFMRERGGKQMV</sequence>
<name>A0A4Z0A758_9AGAM</name>
<evidence type="ECO:0000256" key="1">
    <source>
        <dbReference type="ARBA" id="ARBA00004141"/>
    </source>
</evidence>
<feature type="transmembrane region" description="Helical" evidence="3">
    <location>
        <begin position="198"/>
        <end position="221"/>
    </location>
</feature>
<dbReference type="PROSITE" id="PS50850">
    <property type="entry name" value="MFS"/>
    <property type="match status" value="1"/>
</dbReference>